<dbReference type="PRINTS" id="PR00344">
    <property type="entry name" value="BCTRLSENSOR"/>
</dbReference>
<evidence type="ECO:0000259" key="10">
    <source>
        <dbReference type="PROSITE" id="PS50110"/>
    </source>
</evidence>
<evidence type="ECO:0000256" key="8">
    <source>
        <dbReference type="SAM" id="MobiDB-lite"/>
    </source>
</evidence>
<evidence type="ECO:0000256" key="6">
    <source>
        <dbReference type="ARBA" id="ARBA00023012"/>
    </source>
</evidence>
<dbReference type="CDD" id="cd17546">
    <property type="entry name" value="REC_hyHK_CKI1_RcsC-like"/>
    <property type="match status" value="1"/>
</dbReference>
<dbReference type="SMART" id="SM00387">
    <property type="entry name" value="HATPase_c"/>
    <property type="match status" value="1"/>
</dbReference>
<keyword evidence="3 7" id="KW-0597">Phosphoprotein</keyword>
<evidence type="ECO:0000256" key="3">
    <source>
        <dbReference type="ARBA" id="ARBA00022553"/>
    </source>
</evidence>
<dbReference type="FunFam" id="3.30.565.10:FF:000010">
    <property type="entry name" value="Sensor histidine kinase RcsC"/>
    <property type="match status" value="1"/>
</dbReference>
<evidence type="ECO:0000259" key="9">
    <source>
        <dbReference type="PROSITE" id="PS50109"/>
    </source>
</evidence>
<keyword evidence="5" id="KW-0418">Kinase</keyword>
<dbReference type="CDD" id="cd16922">
    <property type="entry name" value="HATPase_EvgS-ArcB-TorS-like"/>
    <property type="match status" value="1"/>
</dbReference>
<dbReference type="Pfam" id="PF00072">
    <property type="entry name" value="Response_reg"/>
    <property type="match status" value="1"/>
</dbReference>
<dbReference type="PROSITE" id="PS50110">
    <property type="entry name" value="RESPONSE_REGULATORY"/>
    <property type="match status" value="1"/>
</dbReference>
<name>A0A6G7VAS9_9GAMM</name>
<dbReference type="Proteomes" id="UP000502699">
    <property type="component" value="Chromosome"/>
</dbReference>
<dbReference type="EC" id="2.7.13.3" evidence="2"/>
<keyword evidence="4" id="KW-0808">Transferase</keyword>
<evidence type="ECO:0000256" key="2">
    <source>
        <dbReference type="ARBA" id="ARBA00012438"/>
    </source>
</evidence>
<dbReference type="EMBL" id="CP048029">
    <property type="protein sequence ID" value="QIK37121.1"/>
    <property type="molecule type" value="Genomic_DNA"/>
</dbReference>
<evidence type="ECO:0000256" key="4">
    <source>
        <dbReference type="ARBA" id="ARBA00022679"/>
    </source>
</evidence>
<accession>A0A6G7VAS9</accession>
<dbReference type="KEGG" id="cjap:GWK36_02910"/>
<evidence type="ECO:0000313" key="11">
    <source>
        <dbReference type="EMBL" id="QIK37121.1"/>
    </source>
</evidence>
<proteinExistence type="predicted"/>
<evidence type="ECO:0000256" key="1">
    <source>
        <dbReference type="ARBA" id="ARBA00000085"/>
    </source>
</evidence>
<feature type="region of interest" description="Disordered" evidence="8">
    <location>
        <begin position="262"/>
        <end position="286"/>
    </location>
</feature>
<dbReference type="InterPro" id="IPR005467">
    <property type="entry name" value="His_kinase_dom"/>
</dbReference>
<dbReference type="InterPro" id="IPR001789">
    <property type="entry name" value="Sig_transdc_resp-reg_receiver"/>
</dbReference>
<organism evidence="11 12">
    <name type="scientific">Caldichromatium japonicum</name>
    <dbReference type="NCBI Taxonomy" id="2699430"/>
    <lineage>
        <taxon>Bacteria</taxon>
        <taxon>Pseudomonadati</taxon>
        <taxon>Pseudomonadota</taxon>
        <taxon>Gammaproteobacteria</taxon>
        <taxon>Chromatiales</taxon>
        <taxon>Chromatiaceae</taxon>
        <taxon>Caldichromatium</taxon>
    </lineage>
</organism>
<dbReference type="InterPro" id="IPR011006">
    <property type="entry name" value="CheY-like_superfamily"/>
</dbReference>
<dbReference type="Gene3D" id="3.40.50.2300">
    <property type="match status" value="1"/>
</dbReference>
<dbReference type="GO" id="GO:0004673">
    <property type="term" value="F:protein histidine kinase activity"/>
    <property type="evidence" value="ECO:0007669"/>
    <property type="project" value="UniProtKB-EC"/>
</dbReference>
<protein>
    <recommendedName>
        <fullName evidence="2">histidine kinase</fullName>
        <ecNumber evidence="2">2.7.13.3</ecNumber>
    </recommendedName>
</protein>
<feature type="domain" description="Response regulatory" evidence="10">
    <location>
        <begin position="144"/>
        <end position="262"/>
    </location>
</feature>
<dbReference type="SUPFAM" id="SSF47226">
    <property type="entry name" value="Histidine-containing phosphotransfer domain, HPT domain"/>
    <property type="match status" value="1"/>
</dbReference>
<evidence type="ECO:0000313" key="12">
    <source>
        <dbReference type="Proteomes" id="UP000502699"/>
    </source>
</evidence>
<dbReference type="InterPro" id="IPR004358">
    <property type="entry name" value="Sig_transdc_His_kin-like_C"/>
</dbReference>
<feature type="compositionally biased region" description="Basic and acidic residues" evidence="8">
    <location>
        <begin position="270"/>
        <end position="279"/>
    </location>
</feature>
<comment type="catalytic activity">
    <reaction evidence="1">
        <text>ATP + protein L-histidine = ADP + protein N-phospho-L-histidine.</text>
        <dbReference type="EC" id="2.7.13.3"/>
    </reaction>
</comment>
<evidence type="ECO:0000256" key="7">
    <source>
        <dbReference type="PROSITE-ProRule" id="PRU00169"/>
    </source>
</evidence>
<gene>
    <name evidence="11" type="ORF">GWK36_02910</name>
</gene>
<dbReference type="Gene3D" id="3.30.565.10">
    <property type="entry name" value="Histidine kinase-like ATPase, C-terminal domain"/>
    <property type="match status" value="1"/>
</dbReference>
<feature type="modified residue" description="4-aspartylphosphate" evidence="7">
    <location>
        <position position="195"/>
    </location>
</feature>
<dbReference type="PROSITE" id="PS50109">
    <property type="entry name" value="HIS_KIN"/>
    <property type="match status" value="1"/>
</dbReference>
<evidence type="ECO:0000256" key="5">
    <source>
        <dbReference type="ARBA" id="ARBA00022777"/>
    </source>
</evidence>
<dbReference type="InterPro" id="IPR003594">
    <property type="entry name" value="HATPase_dom"/>
</dbReference>
<dbReference type="GO" id="GO:0000160">
    <property type="term" value="P:phosphorelay signal transduction system"/>
    <property type="evidence" value="ECO:0007669"/>
    <property type="project" value="UniProtKB-KW"/>
</dbReference>
<dbReference type="InterPro" id="IPR036890">
    <property type="entry name" value="HATPase_C_sf"/>
</dbReference>
<dbReference type="SUPFAM" id="SSF55874">
    <property type="entry name" value="ATPase domain of HSP90 chaperone/DNA topoisomerase II/histidine kinase"/>
    <property type="match status" value="1"/>
</dbReference>
<reference evidence="12" key="1">
    <citation type="submission" date="2020-01" db="EMBL/GenBank/DDBJ databases">
        <title>Caldichromatium gen. nov., sp. nov., a thermophilic purple sulfur bacterium member of the family Chromatiaceae isolated from Nakabusa hot spring, Japan.</title>
        <authorList>
            <person name="Saini M.K."/>
            <person name="Hanada S."/>
            <person name="Tank M."/>
        </authorList>
    </citation>
    <scope>NUCLEOTIDE SEQUENCE [LARGE SCALE GENOMIC DNA]</scope>
    <source>
        <strain evidence="12">No.7</strain>
    </source>
</reference>
<dbReference type="PANTHER" id="PTHR43047:SF64">
    <property type="entry name" value="HISTIDINE KINASE CONTAINING CHEY-HOMOLOGOUS RECEIVER DOMAIN AND PAS DOMAIN-RELATED"/>
    <property type="match status" value="1"/>
</dbReference>
<dbReference type="RefSeq" id="WP_166269894.1">
    <property type="nucleotide sequence ID" value="NZ_CP048029.1"/>
</dbReference>
<dbReference type="InterPro" id="IPR036641">
    <property type="entry name" value="HPT_dom_sf"/>
</dbReference>
<dbReference type="AlphaFoldDB" id="A0A6G7VAS9"/>
<dbReference type="SMART" id="SM00448">
    <property type="entry name" value="REC"/>
    <property type="match status" value="1"/>
</dbReference>
<dbReference type="Pfam" id="PF02518">
    <property type="entry name" value="HATPase_c"/>
    <property type="match status" value="1"/>
</dbReference>
<dbReference type="PANTHER" id="PTHR43047">
    <property type="entry name" value="TWO-COMPONENT HISTIDINE PROTEIN KINASE"/>
    <property type="match status" value="1"/>
</dbReference>
<feature type="domain" description="Histidine kinase" evidence="9">
    <location>
        <begin position="1"/>
        <end position="119"/>
    </location>
</feature>
<keyword evidence="6" id="KW-0902">Two-component regulatory system</keyword>
<keyword evidence="12" id="KW-1185">Reference proteome</keyword>
<sequence length="373" mass="40933">MLADPQRLEQILLNLVSNALKFTDQGVIRVQVEACALTEAQVRLRFGVSGTAIGIAPEAQERLFIPFTQADASITRRFGGTGLGLSISKRLVELMGGAIGVESREGGGSTFWFELEAPRARMDDTPLATPSSALARGSRLAGWHVLAVDDNPLNLEVVERLLALEGASTTLAGDGQQALERLRARPEHFEAVLMDIQMPVMDELRATQAIRRELNLPQLPVIALTAGVMREERQRALEAGVDDVLAKPVELEQLVEVLTRRGRSSAPERLSQKLDDRTPAPHARQNIPGFDPERLFQLCQDDAVARRCLLTGFLADATEIPLLVRADLDQGANEAAIAHLHRLRGPPRIWVPRRSPAAPRSWRTRCWRGFGGG</sequence>
<dbReference type="SUPFAM" id="SSF52172">
    <property type="entry name" value="CheY-like"/>
    <property type="match status" value="1"/>
</dbReference>